<dbReference type="EMBL" id="JAUSWN010000007">
    <property type="protein sequence ID" value="MDQ0479379.1"/>
    <property type="molecule type" value="Genomic_DNA"/>
</dbReference>
<evidence type="ECO:0000313" key="1">
    <source>
        <dbReference type="EMBL" id="MDQ0479379.1"/>
    </source>
</evidence>
<evidence type="ECO:0000313" key="2">
    <source>
        <dbReference type="Proteomes" id="UP001224418"/>
    </source>
</evidence>
<name>A0ABU0JTH7_HATLI</name>
<dbReference type="RefSeq" id="WP_307355445.1">
    <property type="nucleotide sequence ID" value="NZ_BAAACJ010000032.1"/>
</dbReference>
<organism evidence="1 2">
    <name type="scientific">Hathewaya limosa</name>
    <name type="common">Clostridium limosum</name>
    <dbReference type="NCBI Taxonomy" id="1536"/>
    <lineage>
        <taxon>Bacteria</taxon>
        <taxon>Bacillati</taxon>
        <taxon>Bacillota</taxon>
        <taxon>Clostridia</taxon>
        <taxon>Eubacteriales</taxon>
        <taxon>Clostridiaceae</taxon>
        <taxon>Hathewaya</taxon>
    </lineage>
</organism>
<evidence type="ECO:0008006" key="3">
    <source>
        <dbReference type="Google" id="ProtNLM"/>
    </source>
</evidence>
<dbReference type="Pfam" id="PF13171">
    <property type="entry name" value="DUF4004"/>
    <property type="match status" value="1"/>
</dbReference>
<sequence>MNGELISKKELLEITKISYGQLYRWKRKSLIPEEWFIKKSSYTGQETFFPKKKIIDRIEKILKLKDDVSLDELANMFSSKINIDDININEIIEKNILCKQTITLYEELYEKNFLYKFKDLIFMTILEEKLSNGQATLDEMKLLIKLMDGNYDKLQKDNGRIYLIRKLGISFCVGFYGKDIFIDEKSKVVFIVDIKEYIEKLKLKIQL</sequence>
<dbReference type="Proteomes" id="UP001224418">
    <property type="component" value="Unassembled WGS sequence"/>
</dbReference>
<proteinExistence type="predicted"/>
<reference evidence="1 2" key="1">
    <citation type="submission" date="2023-07" db="EMBL/GenBank/DDBJ databases">
        <title>Genomic Encyclopedia of Type Strains, Phase IV (KMG-IV): sequencing the most valuable type-strain genomes for metagenomic binning, comparative biology and taxonomic classification.</title>
        <authorList>
            <person name="Goeker M."/>
        </authorList>
    </citation>
    <scope>NUCLEOTIDE SEQUENCE [LARGE SCALE GENOMIC DNA]</scope>
    <source>
        <strain evidence="1 2">DSM 1400</strain>
    </source>
</reference>
<protein>
    <recommendedName>
        <fullName evidence="3">DUF4004 family protein</fullName>
    </recommendedName>
</protein>
<gene>
    <name evidence="1" type="ORF">QOZ93_001120</name>
</gene>
<accession>A0ABU0JTH7</accession>
<comment type="caution">
    <text evidence="1">The sequence shown here is derived from an EMBL/GenBank/DDBJ whole genome shotgun (WGS) entry which is preliminary data.</text>
</comment>
<dbReference type="InterPro" id="IPR025063">
    <property type="entry name" value="DUF4004"/>
</dbReference>
<keyword evidence="2" id="KW-1185">Reference proteome</keyword>